<evidence type="ECO:0000313" key="1">
    <source>
        <dbReference type="EMBL" id="MFC4346572.1"/>
    </source>
</evidence>
<dbReference type="RefSeq" id="WP_068150328.1">
    <property type="nucleotide sequence ID" value="NZ_JBHSCR010000001.1"/>
</dbReference>
<evidence type="ECO:0000313" key="2">
    <source>
        <dbReference type="Proteomes" id="UP001595776"/>
    </source>
</evidence>
<dbReference type="EMBL" id="JBHSCR010000001">
    <property type="protein sequence ID" value="MFC4346572.1"/>
    <property type="molecule type" value="Genomic_DNA"/>
</dbReference>
<reference evidence="2" key="1">
    <citation type="journal article" date="2019" name="Int. J. Syst. Evol. Microbiol.">
        <title>The Global Catalogue of Microorganisms (GCM) 10K type strain sequencing project: providing services to taxonomists for standard genome sequencing and annotation.</title>
        <authorList>
            <consortium name="The Broad Institute Genomics Platform"/>
            <consortium name="The Broad Institute Genome Sequencing Center for Infectious Disease"/>
            <person name="Wu L."/>
            <person name="Ma J."/>
        </authorList>
    </citation>
    <scope>NUCLEOTIDE SEQUENCE [LARGE SCALE GENOMIC DNA]</scope>
    <source>
        <strain evidence="2">CGMCC 1.15304</strain>
    </source>
</reference>
<accession>A0ABV8U6P3</accession>
<name>A0ABV8U6P3_9PROT</name>
<protein>
    <submittedName>
        <fullName evidence="1">DUF4194 domain-containing protein</fullName>
    </submittedName>
</protein>
<dbReference type="InterPro" id="IPR025449">
    <property type="entry name" value="JetB"/>
</dbReference>
<comment type="caution">
    <text evidence="1">The sequence shown here is derived from an EMBL/GenBank/DDBJ whole genome shotgun (WGS) entry which is preliminary data.</text>
</comment>
<proteinExistence type="predicted"/>
<keyword evidence="2" id="KW-1185">Reference proteome</keyword>
<organism evidence="1 2">
    <name type="scientific">Kordiimonas lipolytica</name>
    <dbReference type="NCBI Taxonomy" id="1662421"/>
    <lineage>
        <taxon>Bacteria</taxon>
        <taxon>Pseudomonadati</taxon>
        <taxon>Pseudomonadota</taxon>
        <taxon>Alphaproteobacteria</taxon>
        <taxon>Kordiimonadales</taxon>
        <taxon>Kordiimonadaceae</taxon>
        <taxon>Kordiimonas</taxon>
    </lineage>
</organism>
<dbReference type="Proteomes" id="UP001595776">
    <property type="component" value="Unassembled WGS sequence"/>
</dbReference>
<sequence>MADAMLFEEAEELLEKAARRNLKIDESDLQKTAQHLFEKQFLLEEVKLDRAKYEIVARYPQYFDMLAYAFGRRLIIDPEKGLVGLVPIDHASEARGPRRQRISQSRTQMLLALRIAFADAASGGHYRRGMVAQIPMKDVLEILETGLGKKFEWSPQAFEDLRWAKQHRIVVGSLDEIKEEDAVIEVAPTILHIIGDNWRQLAERYHGSFGEAAIEAKEQAEKEAALQKPEQEQH</sequence>
<dbReference type="Pfam" id="PF13835">
    <property type="entry name" value="DUF4194"/>
    <property type="match status" value="1"/>
</dbReference>
<gene>
    <name evidence="1" type="ORF">ACFO5Q_01770</name>
</gene>